<protein>
    <submittedName>
        <fullName evidence="1">Uncharacterized protein</fullName>
    </submittedName>
</protein>
<dbReference type="AlphaFoldDB" id="A0A650EN80"/>
<dbReference type="EMBL" id="MN577571">
    <property type="protein sequence ID" value="QGT50648.1"/>
    <property type="molecule type" value="Genomic_DNA"/>
</dbReference>
<sequence>MSIVVPEYKNRVTLQAPRAAGAGVSGPNAAAFENKSAQIAAETVQKIGQEWAQTAAKAQERREKRQSAKRLSDAMLGYERENDELLNGKLDENGNQIEEGLLAKQLDNASSVAKTYYEKGAQIKEKYLAMAKTQDEYDYLNTAFSRGFQDRYDRTVRHQLTEERKSADRAAQAYFDTAAGAAGAITRPQDMRAHLDAVYKISDENAQGKGLSAEEQKLNRYALANANMTAAVQGAVFNGNLSAAKGMLTNLKKDLLPADWNKLNWYVTHAEEAAQKDAARAGSSAVKGDDLLYQRAIIQLAKDPNALQAEIKGAGNNLYAFQQRFQADTGLTVSAKELKTYLDWAQKMLDDPDGTPGQQKRANFAASQTAFDAFEIGGQDDGYKVYNKDLDSPSALAQETAKLRAQIVSGAFTQEDAKKAQSNLDELRRALGYRIMTKPESSWFSTSGDEFLQGGINKLAGAPDGGELAVEDLAGMYEDALALARERNLDLEQSYKTQQAHFDKLLTDVRVRYAAAKYGVPAGVADAALYNNRILALTQGENVAKPAGASALQNAVKAYQAGEWNGGRVRVKKNGDEIVDIYYED</sequence>
<gene>
    <name evidence="1" type="ORF">Elusimicrob1349_1180</name>
</gene>
<reference evidence="1" key="1">
    <citation type="journal article" date="2020" name="J. ISSAAS">
        <title>Lactobacilli and other gastrointestinal microbiota of Peromyscus leucopus, reservoir host for agents of Lyme disease and other zoonoses in North America.</title>
        <authorList>
            <person name="Milovic A."/>
            <person name="Bassam K."/>
            <person name="Shao H."/>
            <person name="Chatzistamou I."/>
            <person name="Tufts D.M."/>
            <person name="Diuk-Wasser M."/>
            <person name="Barbour A.G."/>
        </authorList>
    </citation>
    <scope>NUCLEOTIDE SEQUENCE</scope>
    <source>
        <strain evidence="1">LL30</strain>
    </source>
</reference>
<organism evidence="1">
    <name type="scientific">uncultured Elusimicrobia bacterium</name>
    <dbReference type="NCBI Taxonomy" id="699876"/>
    <lineage>
        <taxon>Bacteria</taxon>
        <taxon>Pseudomonadati</taxon>
        <taxon>Elusimicrobiota</taxon>
        <taxon>Elusimicrobia</taxon>
        <taxon>environmental samples</taxon>
    </lineage>
</organism>
<accession>A0A650EN80</accession>
<proteinExistence type="predicted"/>
<evidence type="ECO:0000313" key="1">
    <source>
        <dbReference type="EMBL" id="QGT50648.1"/>
    </source>
</evidence>
<name>A0A650EN80_9BACT</name>